<dbReference type="PANTHER" id="PTHR23539">
    <property type="entry name" value="MFS TRANSPORTER"/>
    <property type="match status" value="1"/>
</dbReference>
<keyword evidence="4 5" id="KW-0472">Membrane</keyword>
<dbReference type="GO" id="GO:0016020">
    <property type="term" value="C:membrane"/>
    <property type="evidence" value="ECO:0007669"/>
    <property type="project" value="UniProtKB-SubCell"/>
</dbReference>
<evidence type="ECO:0000256" key="4">
    <source>
        <dbReference type="ARBA" id="ARBA00023136"/>
    </source>
</evidence>
<feature type="transmembrane region" description="Helical" evidence="5">
    <location>
        <begin position="260"/>
        <end position="282"/>
    </location>
</feature>
<feature type="transmembrane region" description="Helical" evidence="5">
    <location>
        <begin position="383"/>
        <end position="402"/>
    </location>
</feature>
<accession>A0AAU7X7U8</accession>
<feature type="transmembrane region" description="Helical" evidence="5">
    <location>
        <begin position="319"/>
        <end position="340"/>
    </location>
</feature>
<keyword evidence="3 5" id="KW-1133">Transmembrane helix</keyword>
<evidence type="ECO:0000256" key="2">
    <source>
        <dbReference type="ARBA" id="ARBA00022692"/>
    </source>
</evidence>
<feature type="transmembrane region" description="Helical" evidence="5">
    <location>
        <begin position="352"/>
        <end position="377"/>
    </location>
</feature>
<feature type="transmembrane region" description="Helical" evidence="5">
    <location>
        <begin position="112"/>
        <end position="135"/>
    </location>
</feature>
<feature type="transmembrane region" description="Helical" evidence="5">
    <location>
        <begin position="52"/>
        <end position="70"/>
    </location>
</feature>
<dbReference type="EMBL" id="CP158568">
    <property type="protein sequence ID" value="XBY43802.1"/>
    <property type="molecule type" value="Genomic_DNA"/>
</dbReference>
<organism evidence="7">
    <name type="scientific">Methyloraptor flagellatus</name>
    <dbReference type="NCBI Taxonomy" id="3162530"/>
    <lineage>
        <taxon>Bacteria</taxon>
        <taxon>Pseudomonadati</taxon>
        <taxon>Pseudomonadota</taxon>
        <taxon>Alphaproteobacteria</taxon>
        <taxon>Hyphomicrobiales</taxon>
        <taxon>Ancalomicrobiaceae</taxon>
        <taxon>Methyloraptor</taxon>
    </lineage>
</organism>
<dbReference type="PROSITE" id="PS50850">
    <property type="entry name" value="MFS"/>
    <property type="match status" value="1"/>
</dbReference>
<dbReference type="InterPro" id="IPR036259">
    <property type="entry name" value="MFS_trans_sf"/>
</dbReference>
<evidence type="ECO:0000313" key="7">
    <source>
        <dbReference type="EMBL" id="XBY43802.1"/>
    </source>
</evidence>
<sequence length="421" mass="42482">MPTPPRTAPTTTIAPSLAALGALNFFLADVRDGLGPFLGVFLIEKGWAPDQIGFVMTLGGLAGMLATTPLGALADATRAKRFVVGLCAILTIAASLAILFVPTVAVVALSQIATGVTGAAIGPAIAGLTLGLVGQTGLPHQLGRNEAWNHAGNVAAAALAGAFGYVYGLPAVFALMTAMAVGSLIALMRIDPTHVDHAVARGLEHDAPGHTTAPARFSALLRSAPLAILAVTLMLFHLGNGALLPLLGQQVASAKNGIDPAAFTAVTIVVAQVTMIGVALIAGRIAETRGYYPVFVAALVALPIRALIAATWISPWAVIPVQVLDGVGAGLLGVAVPGLVARMLRGTGHVNAGLGMVMTVQGIGASLSPSFAGVIAARFGFSAAYMALGVAAGIALCVWLVARGHMRMACDVTKEATAGRD</sequence>
<dbReference type="Pfam" id="PF12832">
    <property type="entry name" value="MFS_1_like"/>
    <property type="match status" value="1"/>
</dbReference>
<gene>
    <name evidence="7" type="ORF">ABS361_17285</name>
</gene>
<evidence type="ECO:0000256" key="3">
    <source>
        <dbReference type="ARBA" id="ARBA00022989"/>
    </source>
</evidence>
<dbReference type="PANTHER" id="PTHR23539:SF1">
    <property type="entry name" value="MAJOR FACILITATOR SUPERFAMILY (MFS) PROFILE DOMAIN-CONTAINING PROTEIN"/>
    <property type="match status" value="1"/>
</dbReference>
<feature type="transmembrane region" description="Helical" evidence="5">
    <location>
        <begin position="171"/>
        <end position="188"/>
    </location>
</feature>
<feature type="transmembrane region" description="Helical" evidence="5">
    <location>
        <begin position="294"/>
        <end position="313"/>
    </location>
</feature>
<dbReference type="GO" id="GO:0022857">
    <property type="term" value="F:transmembrane transporter activity"/>
    <property type="evidence" value="ECO:0007669"/>
    <property type="project" value="InterPro"/>
</dbReference>
<evidence type="ECO:0000259" key="6">
    <source>
        <dbReference type="PROSITE" id="PS50850"/>
    </source>
</evidence>
<evidence type="ECO:0000256" key="5">
    <source>
        <dbReference type="SAM" id="Phobius"/>
    </source>
</evidence>
<dbReference type="InterPro" id="IPR020846">
    <property type="entry name" value="MFS_dom"/>
</dbReference>
<dbReference type="RefSeq" id="WP_407048905.1">
    <property type="nucleotide sequence ID" value="NZ_CP158568.1"/>
</dbReference>
<comment type="subcellular location">
    <subcellularLocation>
        <location evidence="1">Membrane</location>
        <topology evidence="1">Multi-pass membrane protein</topology>
    </subcellularLocation>
</comment>
<feature type="transmembrane region" description="Helical" evidence="5">
    <location>
        <begin position="147"/>
        <end position="165"/>
    </location>
</feature>
<reference evidence="7" key="1">
    <citation type="submission" date="2024-06" db="EMBL/GenBank/DDBJ databases">
        <title>Methylostella associata gen. nov., sp. nov., a novel Ancalomicrobiaceae-affiliated facultatively methylotrophic bacteria that feed on methanotrophs of the genus Methylococcus.</title>
        <authorList>
            <person name="Saltykova V."/>
            <person name="Danilova O.V."/>
            <person name="Oshkin I.Y."/>
            <person name="Belova S.E."/>
            <person name="Pimenov N.V."/>
            <person name="Dedysh S.N."/>
        </authorList>
    </citation>
    <scope>NUCLEOTIDE SEQUENCE</scope>
    <source>
        <strain evidence="7">S20</strain>
    </source>
</reference>
<name>A0AAU7X7U8_9HYPH</name>
<protein>
    <submittedName>
        <fullName evidence="7">MFS transporter</fullName>
    </submittedName>
</protein>
<feature type="transmembrane region" description="Helical" evidence="5">
    <location>
        <begin position="82"/>
        <end position="106"/>
    </location>
</feature>
<evidence type="ECO:0000256" key="1">
    <source>
        <dbReference type="ARBA" id="ARBA00004141"/>
    </source>
</evidence>
<proteinExistence type="predicted"/>
<keyword evidence="2 5" id="KW-0812">Transmembrane</keyword>
<dbReference type="Gene3D" id="1.20.1250.20">
    <property type="entry name" value="MFS general substrate transporter like domains"/>
    <property type="match status" value="2"/>
</dbReference>
<feature type="transmembrane region" description="Helical" evidence="5">
    <location>
        <begin position="226"/>
        <end position="248"/>
    </location>
</feature>
<dbReference type="AlphaFoldDB" id="A0AAU7X7U8"/>
<feature type="domain" description="Major facilitator superfamily (MFS) profile" evidence="6">
    <location>
        <begin position="1"/>
        <end position="407"/>
    </location>
</feature>
<dbReference type="KEGG" id="mflg:ABS361_17285"/>
<dbReference type="InterPro" id="IPR024989">
    <property type="entry name" value="MFS_assoc_dom"/>
</dbReference>
<dbReference type="SUPFAM" id="SSF103473">
    <property type="entry name" value="MFS general substrate transporter"/>
    <property type="match status" value="1"/>
</dbReference>